<keyword evidence="6 7" id="KW-0472">Membrane</keyword>
<evidence type="ECO:0000256" key="4">
    <source>
        <dbReference type="ARBA" id="ARBA00022692"/>
    </source>
</evidence>
<dbReference type="PANTHER" id="PTHR43005">
    <property type="entry name" value="BLR7065 PROTEIN"/>
    <property type="match status" value="1"/>
</dbReference>
<dbReference type="PROSITE" id="PS50928">
    <property type="entry name" value="ABC_TM1"/>
    <property type="match status" value="1"/>
</dbReference>
<keyword evidence="3" id="KW-1003">Cell membrane</keyword>
<dbReference type="InterPro" id="IPR000515">
    <property type="entry name" value="MetI-like"/>
</dbReference>
<dbReference type="EMBL" id="QSJW01000006">
    <property type="protein sequence ID" value="RHE11792.1"/>
    <property type="molecule type" value="Genomic_DNA"/>
</dbReference>
<dbReference type="Gene3D" id="1.10.3720.10">
    <property type="entry name" value="MetI-like"/>
    <property type="match status" value="1"/>
</dbReference>
<dbReference type="PANTHER" id="PTHR43005:SF1">
    <property type="entry name" value="SPERMIDINE_PUTRESCINE TRANSPORT SYSTEM PERMEASE PROTEIN"/>
    <property type="match status" value="1"/>
</dbReference>
<evidence type="ECO:0000313" key="10">
    <source>
        <dbReference type="Proteomes" id="UP000284644"/>
    </source>
</evidence>
<keyword evidence="2 7" id="KW-0813">Transport</keyword>
<proteinExistence type="inferred from homology"/>
<feature type="transmembrane region" description="Helical" evidence="7">
    <location>
        <begin position="259"/>
        <end position="280"/>
    </location>
</feature>
<comment type="similarity">
    <text evidence="7">Belongs to the binding-protein-dependent transport system permease family.</text>
</comment>
<evidence type="ECO:0000313" key="9">
    <source>
        <dbReference type="EMBL" id="RHE11792.1"/>
    </source>
</evidence>
<name>A0A414I701_9FIRM</name>
<evidence type="ECO:0000256" key="2">
    <source>
        <dbReference type="ARBA" id="ARBA00022448"/>
    </source>
</evidence>
<reference evidence="9 10" key="1">
    <citation type="submission" date="2018-08" db="EMBL/GenBank/DDBJ databases">
        <title>A genome reference for cultivated species of the human gut microbiota.</title>
        <authorList>
            <person name="Zou Y."/>
            <person name="Xue W."/>
            <person name="Luo G."/>
        </authorList>
    </citation>
    <scope>NUCLEOTIDE SEQUENCE [LARGE SCALE GENOMIC DNA]</scope>
    <source>
        <strain evidence="9 10">AM29-25AC</strain>
    </source>
</reference>
<dbReference type="InterPro" id="IPR035906">
    <property type="entry name" value="MetI-like_sf"/>
</dbReference>
<feature type="transmembrane region" description="Helical" evidence="7">
    <location>
        <begin position="101"/>
        <end position="122"/>
    </location>
</feature>
<keyword evidence="4 7" id="KW-0812">Transmembrane</keyword>
<dbReference type="RefSeq" id="WP_118045445.1">
    <property type="nucleotide sequence ID" value="NZ_QSJW01000006.1"/>
</dbReference>
<evidence type="ECO:0000256" key="7">
    <source>
        <dbReference type="RuleBase" id="RU363032"/>
    </source>
</evidence>
<evidence type="ECO:0000256" key="6">
    <source>
        <dbReference type="ARBA" id="ARBA00023136"/>
    </source>
</evidence>
<dbReference type="CDD" id="cd06261">
    <property type="entry name" value="TM_PBP2"/>
    <property type="match status" value="1"/>
</dbReference>
<feature type="transmembrane region" description="Helical" evidence="7">
    <location>
        <begin position="7"/>
        <end position="31"/>
    </location>
</feature>
<gene>
    <name evidence="9" type="ORF">DW767_10365</name>
</gene>
<comment type="subcellular location">
    <subcellularLocation>
        <location evidence="1 7">Cell membrane</location>
        <topology evidence="1 7">Multi-pass membrane protein</topology>
    </subcellularLocation>
</comment>
<dbReference type="Pfam" id="PF00528">
    <property type="entry name" value="BPD_transp_1"/>
    <property type="match status" value="1"/>
</dbReference>
<dbReference type="Proteomes" id="UP000284644">
    <property type="component" value="Unassembled WGS sequence"/>
</dbReference>
<keyword evidence="5 7" id="KW-1133">Transmembrane helix</keyword>
<feature type="transmembrane region" description="Helical" evidence="7">
    <location>
        <begin position="148"/>
        <end position="172"/>
    </location>
</feature>
<evidence type="ECO:0000256" key="3">
    <source>
        <dbReference type="ARBA" id="ARBA00022475"/>
    </source>
</evidence>
<accession>A0A414I701</accession>
<evidence type="ECO:0000256" key="1">
    <source>
        <dbReference type="ARBA" id="ARBA00004651"/>
    </source>
</evidence>
<dbReference type="AlphaFoldDB" id="A0A414I701"/>
<dbReference type="SUPFAM" id="SSF161098">
    <property type="entry name" value="MetI-like"/>
    <property type="match status" value="1"/>
</dbReference>
<evidence type="ECO:0000256" key="5">
    <source>
        <dbReference type="ARBA" id="ARBA00022989"/>
    </source>
</evidence>
<organism evidence="9 10">
    <name type="scientific">Blautia obeum</name>
    <dbReference type="NCBI Taxonomy" id="40520"/>
    <lineage>
        <taxon>Bacteria</taxon>
        <taxon>Bacillati</taxon>
        <taxon>Bacillota</taxon>
        <taxon>Clostridia</taxon>
        <taxon>Lachnospirales</taxon>
        <taxon>Lachnospiraceae</taxon>
        <taxon>Blautia</taxon>
    </lineage>
</organism>
<dbReference type="GO" id="GO:0005886">
    <property type="term" value="C:plasma membrane"/>
    <property type="evidence" value="ECO:0007669"/>
    <property type="project" value="UniProtKB-SubCell"/>
</dbReference>
<feature type="transmembrane region" description="Helical" evidence="7">
    <location>
        <begin position="63"/>
        <end position="89"/>
    </location>
</feature>
<feature type="domain" description="ABC transmembrane type-1" evidence="8">
    <location>
        <begin position="64"/>
        <end position="276"/>
    </location>
</feature>
<sequence>MDRKSKYLLFALPSFILIFTVMLFPVGYAIIYSFTDFRLGKSAKFIGLENYISIFQDSEFLSALGFTLILTLVAVLSQFVIGMILALLLDNIHHFKKPISIMIYIPYFITAAAMGVIFRWMFMSNWGIIDQICRMIGISTPGWLDSPFWSRVVIILGEVFQNTPFSVIILYAGLQSMPLDQIEVAKIDGANNWQLFTKIKLPNLRQLIIIIFMMRTMDAFRLFDRVNVTTGGGPGISTETLAIYNYTTTFTKLRVGRGCAIGVITLIILAVIINVIMKVLRVKEVD</sequence>
<dbReference type="GO" id="GO:0055085">
    <property type="term" value="P:transmembrane transport"/>
    <property type="evidence" value="ECO:0007669"/>
    <property type="project" value="InterPro"/>
</dbReference>
<comment type="caution">
    <text evidence="9">The sequence shown here is derived from an EMBL/GenBank/DDBJ whole genome shotgun (WGS) entry which is preliminary data.</text>
</comment>
<evidence type="ECO:0000259" key="8">
    <source>
        <dbReference type="PROSITE" id="PS50928"/>
    </source>
</evidence>
<protein>
    <submittedName>
        <fullName evidence="9">Sugar ABC transporter permease</fullName>
    </submittedName>
</protein>